<sequence length="133" mass="14533">MTLQPTGRVSMQVPLAALDAVRAGILAVDALAAGGYDSGLFEQAAGIEQYRPLPGTDAAHGQAGQVQRVPSVCLGFHLPRDAARLERIVAQGIAPHHPWHHPLIEVAQVQLYLRDQSRPALRSQRHRVVRETW</sequence>
<dbReference type="Gene3D" id="3.30.70.120">
    <property type="match status" value="1"/>
</dbReference>
<dbReference type="RefSeq" id="WP_057638782.1">
    <property type="nucleotide sequence ID" value="NZ_LDJM01000036.1"/>
</dbReference>
<dbReference type="AlphaFoldDB" id="A0A0R0DBF5"/>
<name>A0A0R0DBF5_9GAMM</name>
<proteinExistence type="predicted"/>
<dbReference type="OrthoDB" id="7061445at2"/>
<dbReference type="Proteomes" id="UP000050956">
    <property type="component" value="Unassembled WGS sequence"/>
</dbReference>
<dbReference type="InterPro" id="IPR015867">
    <property type="entry name" value="N-reg_PII/ATP_PRibTrfase_C"/>
</dbReference>
<accession>A0A0R0DBF5</accession>
<protein>
    <submittedName>
        <fullName evidence="1">Uncharacterized protein</fullName>
    </submittedName>
</protein>
<dbReference type="STRING" id="336566.ABB30_13185"/>
<evidence type="ECO:0000313" key="2">
    <source>
        <dbReference type="Proteomes" id="UP000050956"/>
    </source>
</evidence>
<reference evidence="1 2" key="1">
    <citation type="submission" date="2015-05" db="EMBL/GenBank/DDBJ databases">
        <title>Genome sequencing and analysis of members of genus Stenotrophomonas.</title>
        <authorList>
            <person name="Patil P.P."/>
            <person name="Midha S."/>
            <person name="Patil P.B."/>
        </authorList>
    </citation>
    <scope>NUCLEOTIDE SEQUENCE [LARGE SCALE GENOMIC DNA]</scope>
    <source>
        <strain evidence="1 2">DSM 24757</strain>
    </source>
</reference>
<comment type="caution">
    <text evidence="1">The sequence shown here is derived from an EMBL/GenBank/DDBJ whole genome shotgun (WGS) entry which is preliminary data.</text>
</comment>
<dbReference type="EMBL" id="LDJM01000036">
    <property type="protein sequence ID" value="KRG74932.1"/>
    <property type="molecule type" value="Genomic_DNA"/>
</dbReference>
<keyword evidence="2" id="KW-1185">Reference proteome</keyword>
<organism evidence="1 2">
    <name type="scientific">Stenotrophomonas ginsengisoli</name>
    <dbReference type="NCBI Taxonomy" id="336566"/>
    <lineage>
        <taxon>Bacteria</taxon>
        <taxon>Pseudomonadati</taxon>
        <taxon>Pseudomonadota</taxon>
        <taxon>Gammaproteobacteria</taxon>
        <taxon>Lysobacterales</taxon>
        <taxon>Lysobacteraceae</taxon>
        <taxon>Stenotrophomonas</taxon>
    </lineage>
</organism>
<gene>
    <name evidence="1" type="ORF">ABB30_13185</name>
</gene>
<evidence type="ECO:0000313" key="1">
    <source>
        <dbReference type="EMBL" id="KRG74932.1"/>
    </source>
</evidence>